<feature type="region of interest" description="Disordered" evidence="1">
    <location>
        <begin position="63"/>
        <end position="89"/>
    </location>
</feature>
<organism evidence="2 3">
    <name type="scientific">Stylosanthes scabra</name>
    <dbReference type="NCBI Taxonomy" id="79078"/>
    <lineage>
        <taxon>Eukaryota</taxon>
        <taxon>Viridiplantae</taxon>
        <taxon>Streptophyta</taxon>
        <taxon>Embryophyta</taxon>
        <taxon>Tracheophyta</taxon>
        <taxon>Spermatophyta</taxon>
        <taxon>Magnoliopsida</taxon>
        <taxon>eudicotyledons</taxon>
        <taxon>Gunneridae</taxon>
        <taxon>Pentapetalae</taxon>
        <taxon>rosids</taxon>
        <taxon>fabids</taxon>
        <taxon>Fabales</taxon>
        <taxon>Fabaceae</taxon>
        <taxon>Papilionoideae</taxon>
        <taxon>50 kb inversion clade</taxon>
        <taxon>dalbergioids sensu lato</taxon>
        <taxon>Dalbergieae</taxon>
        <taxon>Pterocarpus clade</taxon>
        <taxon>Stylosanthes</taxon>
    </lineage>
</organism>
<reference evidence="2 3" key="1">
    <citation type="journal article" date="2023" name="Plants (Basel)">
        <title>Bridging the Gap: Combining Genomics and Transcriptomics Approaches to Understand Stylosanthes scabra, an Orphan Legume from the Brazilian Caatinga.</title>
        <authorList>
            <person name="Ferreira-Neto J.R.C."/>
            <person name="da Silva M.D."/>
            <person name="Binneck E."/>
            <person name="de Melo N.F."/>
            <person name="da Silva R.H."/>
            <person name="de Melo A.L.T.M."/>
            <person name="Pandolfi V."/>
            <person name="Bustamante F.O."/>
            <person name="Brasileiro-Vidal A.C."/>
            <person name="Benko-Iseppon A.M."/>
        </authorList>
    </citation>
    <scope>NUCLEOTIDE SEQUENCE [LARGE SCALE GENOMIC DNA]</scope>
    <source>
        <tissue evidence="2">Leaves</tissue>
    </source>
</reference>
<feature type="compositionally biased region" description="Polar residues" evidence="1">
    <location>
        <begin position="63"/>
        <end position="75"/>
    </location>
</feature>
<keyword evidence="3" id="KW-1185">Reference proteome</keyword>
<dbReference type="Proteomes" id="UP001341840">
    <property type="component" value="Unassembled WGS sequence"/>
</dbReference>
<evidence type="ECO:0000256" key="1">
    <source>
        <dbReference type="SAM" id="MobiDB-lite"/>
    </source>
</evidence>
<name>A0ABU6ZN43_9FABA</name>
<gene>
    <name evidence="2" type="ORF">PIB30_073790</name>
</gene>
<accession>A0ABU6ZN43</accession>
<comment type="caution">
    <text evidence="2">The sequence shown here is derived from an EMBL/GenBank/DDBJ whole genome shotgun (WGS) entry which is preliminary data.</text>
</comment>
<evidence type="ECO:0000313" key="2">
    <source>
        <dbReference type="EMBL" id="MED6223418.1"/>
    </source>
</evidence>
<evidence type="ECO:0000313" key="3">
    <source>
        <dbReference type="Proteomes" id="UP001341840"/>
    </source>
</evidence>
<dbReference type="EMBL" id="JASCZI010272763">
    <property type="protein sequence ID" value="MED6223418.1"/>
    <property type="molecule type" value="Genomic_DNA"/>
</dbReference>
<feature type="region of interest" description="Disordered" evidence="1">
    <location>
        <begin position="1"/>
        <end position="22"/>
    </location>
</feature>
<protein>
    <submittedName>
        <fullName evidence="2">Uncharacterized protein</fullName>
    </submittedName>
</protein>
<sequence length="103" mass="11075">MHDDNSSASMHMTNGNNSTLMPMAQSHTIKGRCHLRVALPVPPNHSSGEALLQFRQVASVTSEPSTSGQFASSPVATIHEEPSSTIPPYLKTQVGPYLGLLHR</sequence>
<proteinExistence type="predicted"/>